<organism evidence="3">
    <name type="scientific">uncultured Rubrobacteraceae bacterium</name>
    <dbReference type="NCBI Taxonomy" id="349277"/>
    <lineage>
        <taxon>Bacteria</taxon>
        <taxon>Bacillati</taxon>
        <taxon>Actinomycetota</taxon>
        <taxon>Rubrobacteria</taxon>
        <taxon>Rubrobacterales</taxon>
        <taxon>Rubrobacteraceae</taxon>
        <taxon>environmental samples</taxon>
    </lineage>
</organism>
<feature type="transmembrane region" description="Helical" evidence="1">
    <location>
        <begin position="58"/>
        <end position="82"/>
    </location>
</feature>
<protein>
    <recommendedName>
        <fullName evidence="2">Potassium channel domain-containing protein</fullName>
    </recommendedName>
</protein>
<keyword evidence="1" id="KW-1133">Transmembrane helix</keyword>
<dbReference type="Gene3D" id="1.10.287.70">
    <property type="match status" value="1"/>
</dbReference>
<dbReference type="AlphaFoldDB" id="A0A6J4QZM8"/>
<dbReference type="InterPro" id="IPR013099">
    <property type="entry name" value="K_chnl_dom"/>
</dbReference>
<evidence type="ECO:0000259" key="2">
    <source>
        <dbReference type="Pfam" id="PF07885"/>
    </source>
</evidence>
<dbReference type="EMBL" id="CADCVD010000114">
    <property type="protein sequence ID" value="CAA9451153.1"/>
    <property type="molecule type" value="Genomic_DNA"/>
</dbReference>
<sequence length="305" mass="33703">MSSLTTLVGAILIIATLIDAFQTLFHPSGKGRLSRTLIYGVWKATHLVARRYPKALQIAGPLGFLVTLTTWTAMLTLGWAFIYWPHLPDAFSFDPGMDPSYNAGFDTALYFSIVSLTTVGYGDILPNANWIRIIAPVQALTGFGLLTASITWLLSIFPALSYRRAFADEILLLRNTESEMGISVTNLGSDTAQQILGKATSQLITIRGDLIKFPIAYYFHSRDEQAELSVIMPYLLELVEKTSDAECAPEVRMRAMMLRGAIEKFSTTVASRFLGLSPSTPTDEVMEAYARDQLQLSSVEDDKEP</sequence>
<feature type="transmembrane region" description="Helical" evidence="1">
    <location>
        <begin position="133"/>
        <end position="154"/>
    </location>
</feature>
<reference evidence="3" key="1">
    <citation type="submission" date="2020-02" db="EMBL/GenBank/DDBJ databases">
        <authorList>
            <person name="Meier V. D."/>
        </authorList>
    </citation>
    <scope>NUCLEOTIDE SEQUENCE</scope>
    <source>
        <strain evidence="3">AVDCRST_MAG37</strain>
    </source>
</reference>
<evidence type="ECO:0000313" key="3">
    <source>
        <dbReference type="EMBL" id="CAA9451153.1"/>
    </source>
</evidence>
<proteinExistence type="predicted"/>
<accession>A0A6J4QZM8</accession>
<gene>
    <name evidence="3" type="ORF">AVDCRST_MAG37-2351</name>
</gene>
<evidence type="ECO:0000256" key="1">
    <source>
        <dbReference type="SAM" id="Phobius"/>
    </source>
</evidence>
<keyword evidence="1" id="KW-0812">Transmembrane</keyword>
<feature type="domain" description="Potassium channel" evidence="2">
    <location>
        <begin position="84"/>
        <end position="153"/>
    </location>
</feature>
<feature type="transmembrane region" description="Helical" evidence="1">
    <location>
        <begin position="103"/>
        <end position="121"/>
    </location>
</feature>
<name>A0A6J4QZM8_9ACTN</name>
<keyword evidence="1" id="KW-0472">Membrane</keyword>
<dbReference type="Pfam" id="PF07885">
    <property type="entry name" value="Ion_trans_2"/>
    <property type="match status" value="1"/>
</dbReference>
<dbReference type="SUPFAM" id="SSF81324">
    <property type="entry name" value="Voltage-gated potassium channels"/>
    <property type="match status" value="1"/>
</dbReference>